<accession>A0ABR8UZ06</accession>
<keyword evidence="4" id="KW-1185">Reference proteome</keyword>
<dbReference type="RefSeq" id="WP_191789498.1">
    <property type="nucleotide sequence ID" value="NZ_JACSQE010000003.1"/>
</dbReference>
<feature type="region of interest" description="Disordered" evidence="1">
    <location>
        <begin position="1"/>
        <end position="25"/>
    </location>
</feature>
<gene>
    <name evidence="3" type="ORF">H9640_04235</name>
</gene>
<organism evidence="3 4">
    <name type="scientific">Oerskovia gallyi</name>
    <dbReference type="NCBI Taxonomy" id="2762226"/>
    <lineage>
        <taxon>Bacteria</taxon>
        <taxon>Bacillati</taxon>
        <taxon>Actinomycetota</taxon>
        <taxon>Actinomycetes</taxon>
        <taxon>Micrococcales</taxon>
        <taxon>Cellulomonadaceae</taxon>
        <taxon>Oerskovia</taxon>
    </lineage>
</organism>
<keyword evidence="2" id="KW-0812">Transmembrane</keyword>
<keyword evidence="2" id="KW-1133">Transmembrane helix</keyword>
<feature type="transmembrane region" description="Helical" evidence="2">
    <location>
        <begin position="42"/>
        <end position="65"/>
    </location>
</feature>
<dbReference type="Proteomes" id="UP000633601">
    <property type="component" value="Unassembled WGS sequence"/>
</dbReference>
<comment type="caution">
    <text evidence="3">The sequence shown here is derived from an EMBL/GenBank/DDBJ whole genome shotgun (WGS) entry which is preliminary data.</text>
</comment>
<evidence type="ECO:0000256" key="1">
    <source>
        <dbReference type="SAM" id="MobiDB-lite"/>
    </source>
</evidence>
<keyword evidence="2" id="KW-0472">Membrane</keyword>
<evidence type="ECO:0000313" key="4">
    <source>
        <dbReference type="Proteomes" id="UP000633601"/>
    </source>
</evidence>
<protein>
    <submittedName>
        <fullName evidence="3">DUF3352 domain-containing protein</fullName>
    </submittedName>
</protein>
<dbReference type="EMBL" id="JACSQE010000003">
    <property type="protein sequence ID" value="MBD7997759.1"/>
    <property type="molecule type" value="Genomic_DNA"/>
</dbReference>
<name>A0ABR8UZ06_9CELL</name>
<sequence length="709" mass="73149">MTTPPTFPPADPSGAWRPPAGDTPPAPVTVVTVRPSRLRTGLVLGGAATAALVLVGGGVFAYSALDGGGAQPEAALPDTAFAYVRVDLDPSATQKVNLLRLANRFPDLATDLDVDLGEDADLRRLVVDAISKSGTCEIDYAADVEPWIGQRAALAALPPVEGAATGHAGAAPEPEPVLVLQVTDEAAARIAIESGLGCGDGAKAAQVAFTGGYALITSERVAAADVAAAAKKAPLADAPRFTADMKALGDPGLVSYWADVEGAITALEGQEGAEELGAAVGDGLRTVSGAARAGTDHLEIAIAVGADEKVLAPLKGSGTSLLTGLPDSTLFASSATIDPASVDQLWEQLSTLADTFGSSGLGSLGSGEDLLGDDWTLSSHEVRTAGTLPTATEAECAALLALPENALDASSWGLTPEELAEVTQSYDESFMAGCTGDYSSLEGLATAPGTEEADLFGDDPQAGTTTDDLLSSDLGFQETVDELEKTYDLRLPEDLKTLLGEQVVVALDSAGLDDVSAVTGLADLDLGARTIGDKAALENLLGRIDAILVDAGAERLTSATTKDGLVVASNEAYAARLAQDGTLGTVGAFRTVVPDAKGTANAAYLDIDALESGGGGGRPREQPRAGRRRLVDRVRRALARPRALQPCRRRAQPHEPARQLRLRPARPGSRRPVAITRGDRSPTFPARSEHRPRVAGSARPRRRSRRTGR</sequence>
<evidence type="ECO:0000256" key="2">
    <source>
        <dbReference type="SAM" id="Phobius"/>
    </source>
</evidence>
<feature type="compositionally biased region" description="Pro residues" evidence="1">
    <location>
        <begin position="1"/>
        <end position="11"/>
    </location>
</feature>
<feature type="region of interest" description="Disordered" evidence="1">
    <location>
        <begin position="609"/>
        <end position="709"/>
    </location>
</feature>
<evidence type="ECO:0000313" key="3">
    <source>
        <dbReference type="EMBL" id="MBD7997759.1"/>
    </source>
</evidence>
<proteinExistence type="predicted"/>
<dbReference type="InterPro" id="IPR021787">
    <property type="entry name" value="DUF3352"/>
</dbReference>
<feature type="compositionally biased region" description="Basic and acidic residues" evidence="1">
    <location>
        <begin position="618"/>
        <end position="635"/>
    </location>
</feature>
<feature type="compositionally biased region" description="Basic residues" evidence="1">
    <location>
        <begin position="699"/>
        <end position="709"/>
    </location>
</feature>
<reference evidence="3 4" key="1">
    <citation type="submission" date="2020-08" db="EMBL/GenBank/DDBJ databases">
        <title>A Genomic Blueprint of the Chicken Gut Microbiome.</title>
        <authorList>
            <person name="Gilroy R."/>
            <person name="Ravi A."/>
            <person name="Getino M."/>
            <person name="Pursley I."/>
            <person name="Horton D.L."/>
            <person name="Alikhan N.-F."/>
            <person name="Baker D."/>
            <person name="Gharbi K."/>
            <person name="Hall N."/>
            <person name="Watson M."/>
            <person name="Adriaenssens E.M."/>
            <person name="Foster-Nyarko E."/>
            <person name="Jarju S."/>
            <person name="Secka A."/>
            <person name="Antonio M."/>
            <person name="Oren A."/>
            <person name="Chaudhuri R."/>
            <person name="La Ragione R.M."/>
            <person name="Hildebrand F."/>
            <person name="Pallen M.J."/>
        </authorList>
    </citation>
    <scope>NUCLEOTIDE SEQUENCE [LARGE SCALE GENOMIC DNA]</scope>
    <source>
        <strain evidence="3 4">Sa2CUA8</strain>
    </source>
</reference>
<dbReference type="Pfam" id="PF11832">
    <property type="entry name" value="DUF3352"/>
    <property type="match status" value="1"/>
</dbReference>